<gene>
    <name evidence="4" type="ORF">FHR98_001655</name>
</gene>
<protein>
    <submittedName>
        <fullName evidence="4">Glutamate-1-semialdehyde 2,1-aminomutase</fullName>
        <ecNumber evidence="4">5.4.3.8</ecNumber>
    </submittedName>
</protein>
<evidence type="ECO:0000256" key="1">
    <source>
        <dbReference type="ARBA" id="ARBA00001933"/>
    </source>
</evidence>
<comment type="caution">
    <text evidence="4">The sequence shown here is derived from an EMBL/GenBank/DDBJ whole genome shotgun (WGS) entry which is preliminary data.</text>
</comment>
<dbReference type="Gene3D" id="3.90.1150.10">
    <property type="entry name" value="Aspartate Aminotransferase, domain 1"/>
    <property type="match status" value="1"/>
</dbReference>
<dbReference type="AlphaFoldDB" id="A0A839SSR4"/>
<dbReference type="InterPro" id="IPR049704">
    <property type="entry name" value="Aminotrans_3_PPA_site"/>
</dbReference>
<dbReference type="SUPFAM" id="SSF53383">
    <property type="entry name" value="PLP-dependent transferases"/>
    <property type="match status" value="1"/>
</dbReference>
<evidence type="ECO:0000313" key="5">
    <source>
        <dbReference type="Proteomes" id="UP000581135"/>
    </source>
</evidence>
<keyword evidence="5" id="KW-1185">Reference proteome</keyword>
<dbReference type="PANTHER" id="PTHR43713:SF3">
    <property type="entry name" value="GLUTAMATE-1-SEMIALDEHYDE 2,1-AMINOMUTASE 1, CHLOROPLASTIC-RELATED"/>
    <property type="match status" value="1"/>
</dbReference>
<dbReference type="InterPro" id="IPR015422">
    <property type="entry name" value="PyrdxlP-dep_Trfase_small"/>
</dbReference>
<dbReference type="EC" id="5.4.3.8" evidence="4"/>
<comment type="similarity">
    <text evidence="3">Belongs to the class-III pyridoxal-phosphate-dependent aminotransferase family.</text>
</comment>
<dbReference type="GO" id="GO:0042286">
    <property type="term" value="F:glutamate-1-semialdehyde 2,1-aminomutase activity"/>
    <property type="evidence" value="ECO:0007669"/>
    <property type="project" value="UniProtKB-EC"/>
</dbReference>
<dbReference type="PROSITE" id="PS00600">
    <property type="entry name" value="AA_TRANSFER_CLASS_3"/>
    <property type="match status" value="1"/>
</dbReference>
<evidence type="ECO:0000256" key="3">
    <source>
        <dbReference type="RuleBase" id="RU003560"/>
    </source>
</evidence>
<dbReference type="InterPro" id="IPR005814">
    <property type="entry name" value="Aminotrans_3"/>
</dbReference>
<dbReference type="CDD" id="cd00610">
    <property type="entry name" value="OAT_like"/>
    <property type="match status" value="1"/>
</dbReference>
<dbReference type="InterPro" id="IPR015421">
    <property type="entry name" value="PyrdxlP-dep_Trfase_major"/>
</dbReference>
<evidence type="ECO:0000256" key="2">
    <source>
        <dbReference type="ARBA" id="ARBA00022898"/>
    </source>
</evidence>
<dbReference type="InterPro" id="IPR015424">
    <property type="entry name" value="PyrdxlP-dep_Trfase"/>
</dbReference>
<dbReference type="PANTHER" id="PTHR43713">
    <property type="entry name" value="GLUTAMATE-1-SEMIALDEHYDE 2,1-AMINOMUTASE"/>
    <property type="match status" value="1"/>
</dbReference>
<reference evidence="4 5" key="1">
    <citation type="submission" date="2020-08" db="EMBL/GenBank/DDBJ databases">
        <title>Genomic Encyclopedia of Type Strains, Phase III (KMG-III): the genomes of soil and plant-associated and newly described type strains.</title>
        <authorList>
            <person name="Whitman W."/>
        </authorList>
    </citation>
    <scope>NUCLEOTIDE SEQUENCE [LARGE SCALE GENOMIC DNA]</scope>
    <source>
        <strain evidence="4 5">CECT 8803</strain>
    </source>
</reference>
<dbReference type="Proteomes" id="UP000581135">
    <property type="component" value="Unassembled WGS sequence"/>
</dbReference>
<organism evidence="4 5">
    <name type="scientific">Limibacillus halophilus</name>
    <dbReference type="NCBI Taxonomy" id="1579333"/>
    <lineage>
        <taxon>Bacteria</taxon>
        <taxon>Pseudomonadati</taxon>
        <taxon>Pseudomonadota</taxon>
        <taxon>Alphaproteobacteria</taxon>
        <taxon>Rhodospirillales</taxon>
        <taxon>Rhodovibrionaceae</taxon>
        <taxon>Limibacillus</taxon>
    </lineage>
</organism>
<dbReference type="RefSeq" id="WP_183416204.1">
    <property type="nucleotide sequence ID" value="NZ_JACHXA010000004.1"/>
</dbReference>
<dbReference type="Pfam" id="PF00202">
    <property type="entry name" value="Aminotran_3"/>
    <property type="match status" value="1"/>
</dbReference>
<evidence type="ECO:0000313" key="4">
    <source>
        <dbReference type="EMBL" id="MBB3065368.1"/>
    </source>
</evidence>
<comment type="cofactor">
    <cofactor evidence="1">
        <name>pyridoxal 5'-phosphate</name>
        <dbReference type="ChEBI" id="CHEBI:597326"/>
    </cofactor>
</comment>
<name>A0A839SSR4_9PROT</name>
<dbReference type="GO" id="GO:0030170">
    <property type="term" value="F:pyridoxal phosphate binding"/>
    <property type="evidence" value="ECO:0007669"/>
    <property type="project" value="InterPro"/>
</dbReference>
<keyword evidence="4" id="KW-0413">Isomerase</keyword>
<dbReference type="GO" id="GO:0008483">
    <property type="term" value="F:transaminase activity"/>
    <property type="evidence" value="ECO:0007669"/>
    <property type="project" value="InterPro"/>
</dbReference>
<sequence>MTNSKSAFDYGKTYRERALKTLGYGASSTPRGNQKPAPIVTKQGRNAHITDQTGVRFIDYALGYGPLILGHSPACVMDALTHELSLGLRTASIHEGEAELAELLCDTLPCAEISAFVNSGSEANHLALRIARAVTGRNQVIKFRGNYHGWLDSLSFGNDVSSDGPATLGQDTSAAQSLTLLDWGDAKGLAEAITTEHAAVILEPAAINGGCIAPPAGFLEEVRAITKSHGVILIFDEVITGFRLSLGGAQQTYGVTPDIAVIGKAMGAGVPISAVTGSAAAMEPLATGRLLHRGTFNGNPLCVAAAIACIKYLRNNKDWLYDQIDSMAEDLRSHLSLAAAEQGIVLSASRVGSALQVFVNTPQVQSLADTALVDRKATAAFAEELLIRNVQIIPRGLMYLSAAHNDADIEETKAAMTAAISAIK</sequence>
<proteinExistence type="inferred from homology"/>
<accession>A0A839SSR4</accession>
<dbReference type="EMBL" id="JACHXA010000004">
    <property type="protein sequence ID" value="MBB3065368.1"/>
    <property type="molecule type" value="Genomic_DNA"/>
</dbReference>
<keyword evidence="2 3" id="KW-0663">Pyridoxal phosphate</keyword>
<dbReference type="Gene3D" id="3.40.640.10">
    <property type="entry name" value="Type I PLP-dependent aspartate aminotransferase-like (Major domain)"/>
    <property type="match status" value="1"/>
</dbReference>